<protein>
    <submittedName>
        <fullName evidence="1">2268_t:CDS:1</fullName>
    </submittedName>
</protein>
<name>A0A9N9K5H9_9GLOM</name>
<proteinExistence type="predicted"/>
<dbReference type="Proteomes" id="UP000789396">
    <property type="component" value="Unassembled WGS sequence"/>
</dbReference>
<gene>
    <name evidence="1" type="ORF">RFULGI_LOCUS18445</name>
</gene>
<evidence type="ECO:0000313" key="1">
    <source>
        <dbReference type="EMBL" id="CAG8808104.1"/>
    </source>
</evidence>
<accession>A0A9N9K5H9</accession>
<evidence type="ECO:0000313" key="2">
    <source>
        <dbReference type="Proteomes" id="UP000789396"/>
    </source>
</evidence>
<keyword evidence="2" id="KW-1185">Reference proteome</keyword>
<dbReference type="EMBL" id="CAJVPZ010080923">
    <property type="protein sequence ID" value="CAG8808104.1"/>
    <property type="molecule type" value="Genomic_DNA"/>
</dbReference>
<reference evidence="1" key="1">
    <citation type="submission" date="2021-06" db="EMBL/GenBank/DDBJ databases">
        <authorList>
            <person name="Kallberg Y."/>
            <person name="Tangrot J."/>
            <person name="Rosling A."/>
        </authorList>
    </citation>
    <scope>NUCLEOTIDE SEQUENCE</scope>
    <source>
        <strain evidence="1">IN212</strain>
    </source>
</reference>
<dbReference type="OrthoDB" id="2356550at2759"/>
<dbReference type="AlphaFoldDB" id="A0A9N9K5H9"/>
<organism evidence="1 2">
    <name type="scientific">Racocetra fulgida</name>
    <dbReference type="NCBI Taxonomy" id="60492"/>
    <lineage>
        <taxon>Eukaryota</taxon>
        <taxon>Fungi</taxon>
        <taxon>Fungi incertae sedis</taxon>
        <taxon>Mucoromycota</taxon>
        <taxon>Glomeromycotina</taxon>
        <taxon>Glomeromycetes</taxon>
        <taxon>Diversisporales</taxon>
        <taxon>Gigasporaceae</taxon>
        <taxon>Racocetra</taxon>
    </lineage>
</organism>
<feature type="non-terminal residue" evidence="1">
    <location>
        <position position="51"/>
    </location>
</feature>
<comment type="caution">
    <text evidence="1">The sequence shown here is derived from an EMBL/GenBank/DDBJ whole genome shotgun (WGS) entry which is preliminary data.</text>
</comment>
<sequence length="51" mass="5737">DAYLSVNNDPNSQIDLKKIIENPGRPELYTAGKLQLELVFNESRGTGFQEN</sequence>
<feature type="non-terminal residue" evidence="1">
    <location>
        <position position="1"/>
    </location>
</feature>